<dbReference type="EMBL" id="UZAM01018933">
    <property type="protein sequence ID" value="VDP52037.1"/>
    <property type="molecule type" value="Genomic_DNA"/>
</dbReference>
<dbReference type="Proteomes" id="UP000270296">
    <property type="component" value="Unassembled WGS sequence"/>
</dbReference>
<dbReference type="AlphaFoldDB" id="A0A183JAB6"/>
<protein>
    <submittedName>
        <fullName evidence="3">Secreted protein</fullName>
    </submittedName>
</protein>
<name>A0A183JAB6_9BILA</name>
<dbReference type="WBParaSite" id="SBAD_0001322701-mRNA-1">
    <property type="protein sequence ID" value="SBAD_0001322701-mRNA-1"/>
    <property type="gene ID" value="SBAD_0001322701"/>
</dbReference>
<sequence>MRYLADNVTTFPTWIWTWIVTVAYCSRLTTTTSSSSLLSSSSPSANDFSSSCACAIVLTSSPSLNPNLYMPTTVTAHTWIMNNG</sequence>
<proteinExistence type="predicted"/>
<gene>
    <name evidence="1" type="ORF">SBAD_LOCUS12813</name>
</gene>
<evidence type="ECO:0000313" key="3">
    <source>
        <dbReference type="WBParaSite" id="SBAD_0001322701-mRNA-1"/>
    </source>
</evidence>
<evidence type="ECO:0000313" key="1">
    <source>
        <dbReference type="EMBL" id="VDP52037.1"/>
    </source>
</evidence>
<evidence type="ECO:0000313" key="2">
    <source>
        <dbReference type="Proteomes" id="UP000270296"/>
    </source>
</evidence>
<reference evidence="3" key="1">
    <citation type="submission" date="2016-06" db="UniProtKB">
        <authorList>
            <consortium name="WormBaseParasite"/>
        </authorList>
    </citation>
    <scope>IDENTIFICATION</scope>
</reference>
<keyword evidence="2" id="KW-1185">Reference proteome</keyword>
<reference evidence="1 2" key="2">
    <citation type="submission" date="2018-11" db="EMBL/GenBank/DDBJ databases">
        <authorList>
            <consortium name="Pathogen Informatics"/>
        </authorList>
    </citation>
    <scope>NUCLEOTIDE SEQUENCE [LARGE SCALE GENOMIC DNA]</scope>
</reference>
<accession>A0A183JAB6</accession>
<organism evidence="3">
    <name type="scientific">Soboliphyme baturini</name>
    <dbReference type="NCBI Taxonomy" id="241478"/>
    <lineage>
        <taxon>Eukaryota</taxon>
        <taxon>Metazoa</taxon>
        <taxon>Ecdysozoa</taxon>
        <taxon>Nematoda</taxon>
        <taxon>Enoplea</taxon>
        <taxon>Dorylaimia</taxon>
        <taxon>Dioctophymatida</taxon>
        <taxon>Dioctophymatoidea</taxon>
        <taxon>Soboliphymatidae</taxon>
        <taxon>Soboliphyme</taxon>
    </lineage>
</organism>